<dbReference type="Proteomes" id="UP000571950">
    <property type="component" value="Unassembled WGS sequence"/>
</dbReference>
<evidence type="ECO:0000313" key="6">
    <source>
        <dbReference type="EMBL" id="MBB3928416.1"/>
    </source>
</evidence>
<gene>
    <name evidence="6" type="ORF">GGR43_004160</name>
</gene>
<comment type="cofactor">
    <cofactor evidence="1">
        <name>FAD</name>
        <dbReference type="ChEBI" id="CHEBI:57692"/>
    </cofactor>
</comment>
<evidence type="ECO:0000313" key="7">
    <source>
        <dbReference type="Proteomes" id="UP000571950"/>
    </source>
</evidence>
<keyword evidence="4" id="KW-0560">Oxidoreductase</keyword>
<evidence type="ECO:0000256" key="1">
    <source>
        <dbReference type="ARBA" id="ARBA00001974"/>
    </source>
</evidence>
<dbReference type="InterPro" id="IPR050315">
    <property type="entry name" value="FAD-oxidoreductase_2"/>
</dbReference>
<dbReference type="PANTHER" id="PTHR43400">
    <property type="entry name" value="FUMARATE REDUCTASE"/>
    <property type="match status" value="1"/>
</dbReference>
<accession>A0A7W6BNX3</accession>
<keyword evidence="2" id="KW-0285">Flavoprotein</keyword>
<dbReference type="EMBL" id="JACIDT010000023">
    <property type="protein sequence ID" value="MBB3928416.1"/>
    <property type="molecule type" value="Genomic_DNA"/>
</dbReference>
<dbReference type="Gene3D" id="3.90.700.10">
    <property type="entry name" value="Succinate dehydrogenase/fumarate reductase flavoprotein, catalytic domain"/>
    <property type="match status" value="1"/>
</dbReference>
<dbReference type="Pfam" id="PF00890">
    <property type="entry name" value="FAD_binding_2"/>
    <property type="match status" value="1"/>
</dbReference>
<dbReference type="SUPFAM" id="SSF51905">
    <property type="entry name" value="FAD/NAD(P)-binding domain"/>
    <property type="match status" value="1"/>
</dbReference>
<dbReference type="GO" id="GO:0008202">
    <property type="term" value="P:steroid metabolic process"/>
    <property type="evidence" value="ECO:0007669"/>
    <property type="project" value="UniProtKB-ARBA"/>
</dbReference>
<evidence type="ECO:0000259" key="5">
    <source>
        <dbReference type="Pfam" id="PF00890"/>
    </source>
</evidence>
<keyword evidence="3" id="KW-0274">FAD</keyword>
<sequence>MTDPISPPELIWAESVEHWSGSADVLVVGYGIAGACAALEAQRSGADVLVIERASGGGGASALSAGIFYFGGGTEAQRAAGYEDTSDAMFDFLMASTGAPDARLVRRYCDNSVAQFEWLEAQGVPFNRGYYKGKAVIAPTDDCLASTGNEKVWPYHGIATPAPRGHKVAKEGDGGGALAMNALIVACEQEGVRVASDSRVNALIGDAAGRIVGVRARQSDGQKYFRARRGVILAAGAFGMNREMLDHYAPTLPDSCVPLGIPNNDGDAIRLGLSAGAALRSMGGIIATASYYPPEQLIKGILVNNRGERFVAEDSYHGRTGQAIREQPGTVAYLIVDSETFAYPEVSRAQHRFVDGWETVPEMEQGLELPPGSLQRTLADYNEGAGHGEDPLYHKHADWLQPLDKPPYAAFELSYSNSYYYYITLGGMATDADARVLGVDGQPISGLFAAGACVSSIAQDGKGYASGLMLGPASYFGRVAGQNAAQANGEG</sequence>
<dbReference type="InterPro" id="IPR036188">
    <property type="entry name" value="FAD/NAD-bd_sf"/>
</dbReference>
<protein>
    <submittedName>
        <fullName evidence="6">Succinate dehydrogenase/fumarate reductase flavoprotein subunit</fullName>
    </submittedName>
</protein>
<keyword evidence="7" id="KW-1185">Reference proteome</keyword>
<dbReference type="RefSeq" id="WP_188073694.1">
    <property type="nucleotide sequence ID" value="NZ_BSPS01000017.1"/>
</dbReference>
<dbReference type="GO" id="GO:0016491">
    <property type="term" value="F:oxidoreductase activity"/>
    <property type="evidence" value="ECO:0007669"/>
    <property type="project" value="UniProtKB-KW"/>
</dbReference>
<reference evidence="6 7" key="1">
    <citation type="submission" date="2020-08" db="EMBL/GenBank/DDBJ databases">
        <title>Genomic Encyclopedia of Type Strains, Phase IV (KMG-IV): sequencing the most valuable type-strain genomes for metagenomic binning, comparative biology and taxonomic classification.</title>
        <authorList>
            <person name="Goeker M."/>
        </authorList>
    </citation>
    <scope>NUCLEOTIDE SEQUENCE [LARGE SCALE GENOMIC DNA]</scope>
    <source>
        <strain evidence="6 7">DSM 26189</strain>
    </source>
</reference>
<organism evidence="6 7">
    <name type="scientific">Sphingobium jiangsuense</name>
    <dbReference type="NCBI Taxonomy" id="870476"/>
    <lineage>
        <taxon>Bacteria</taxon>
        <taxon>Pseudomonadati</taxon>
        <taxon>Pseudomonadota</taxon>
        <taxon>Alphaproteobacteria</taxon>
        <taxon>Sphingomonadales</taxon>
        <taxon>Sphingomonadaceae</taxon>
        <taxon>Sphingobium</taxon>
    </lineage>
</organism>
<evidence type="ECO:0000256" key="2">
    <source>
        <dbReference type="ARBA" id="ARBA00022630"/>
    </source>
</evidence>
<evidence type="ECO:0000256" key="4">
    <source>
        <dbReference type="ARBA" id="ARBA00023002"/>
    </source>
</evidence>
<dbReference type="SUPFAM" id="SSF56425">
    <property type="entry name" value="Succinate dehydrogenase/fumarate reductase flavoprotein, catalytic domain"/>
    <property type="match status" value="1"/>
</dbReference>
<dbReference type="AlphaFoldDB" id="A0A7W6BNX3"/>
<evidence type="ECO:0000256" key="3">
    <source>
        <dbReference type="ARBA" id="ARBA00022827"/>
    </source>
</evidence>
<feature type="domain" description="FAD-dependent oxidoreductase 2 FAD-binding" evidence="5">
    <location>
        <begin position="24"/>
        <end position="457"/>
    </location>
</feature>
<proteinExistence type="predicted"/>
<dbReference type="InterPro" id="IPR003953">
    <property type="entry name" value="FAD-dep_OxRdtase_2_FAD-bd"/>
</dbReference>
<dbReference type="NCBIfam" id="NF005510">
    <property type="entry name" value="PRK07121.1-3"/>
    <property type="match status" value="1"/>
</dbReference>
<name>A0A7W6BNX3_9SPHN</name>
<dbReference type="PANTHER" id="PTHR43400:SF10">
    <property type="entry name" value="3-OXOSTEROID 1-DEHYDROGENASE"/>
    <property type="match status" value="1"/>
</dbReference>
<dbReference type="Gene3D" id="3.50.50.60">
    <property type="entry name" value="FAD/NAD(P)-binding domain"/>
    <property type="match status" value="1"/>
</dbReference>
<comment type="caution">
    <text evidence="6">The sequence shown here is derived from an EMBL/GenBank/DDBJ whole genome shotgun (WGS) entry which is preliminary data.</text>
</comment>
<dbReference type="InterPro" id="IPR027477">
    <property type="entry name" value="Succ_DH/fumarate_Rdtase_cat_sf"/>
</dbReference>